<dbReference type="EMBL" id="JACIIU010000004">
    <property type="protein sequence ID" value="MBB6260730.1"/>
    <property type="molecule type" value="Genomic_DNA"/>
</dbReference>
<evidence type="ECO:0000259" key="2">
    <source>
        <dbReference type="Pfam" id="PF13670"/>
    </source>
</evidence>
<sequence length="80" mass="9093">MRTLLISLFLLLPATSLMAAEPDGKKLSQIIAELEQNTDFAYIDEVDWDQKGFYEIEYYLKTGAKVEVRIDPKTGAIVPR</sequence>
<organism evidence="3 4">
    <name type="scientific">Paenochrobactrum gallinarii</name>
    <dbReference type="NCBI Taxonomy" id="643673"/>
    <lineage>
        <taxon>Bacteria</taxon>
        <taxon>Pseudomonadati</taxon>
        <taxon>Pseudomonadota</taxon>
        <taxon>Alphaproteobacteria</taxon>
        <taxon>Hyphomicrobiales</taxon>
        <taxon>Brucellaceae</taxon>
        <taxon>Paenochrobactrum</taxon>
    </lineage>
</organism>
<keyword evidence="1" id="KW-0732">Signal</keyword>
<feature type="chain" id="PRO_5032728347" evidence="1">
    <location>
        <begin position="20"/>
        <end position="80"/>
    </location>
</feature>
<dbReference type="InterPro" id="IPR025711">
    <property type="entry name" value="PepSY"/>
</dbReference>
<dbReference type="Proteomes" id="UP000555393">
    <property type="component" value="Unassembled WGS sequence"/>
</dbReference>
<reference evidence="3 4" key="1">
    <citation type="submission" date="2020-08" db="EMBL/GenBank/DDBJ databases">
        <title>Genomic Encyclopedia of Type Strains, Phase IV (KMG-IV): sequencing the most valuable type-strain genomes for metagenomic binning, comparative biology and taxonomic classification.</title>
        <authorList>
            <person name="Goeker M."/>
        </authorList>
    </citation>
    <scope>NUCLEOTIDE SEQUENCE [LARGE SCALE GENOMIC DNA]</scope>
    <source>
        <strain evidence="3 4">DSM 22336</strain>
    </source>
</reference>
<dbReference type="AlphaFoldDB" id="A0A841LV46"/>
<comment type="caution">
    <text evidence="3">The sequence shown here is derived from an EMBL/GenBank/DDBJ whole genome shotgun (WGS) entry which is preliminary data.</text>
</comment>
<evidence type="ECO:0000313" key="4">
    <source>
        <dbReference type="Proteomes" id="UP000555393"/>
    </source>
</evidence>
<dbReference type="RefSeq" id="WP_184221411.1">
    <property type="nucleotide sequence ID" value="NZ_JACIIU010000004.1"/>
</dbReference>
<gene>
    <name evidence="3" type="ORF">FHS77_001271</name>
</gene>
<evidence type="ECO:0000313" key="3">
    <source>
        <dbReference type="EMBL" id="MBB6260730.1"/>
    </source>
</evidence>
<proteinExistence type="predicted"/>
<dbReference type="Pfam" id="PF13670">
    <property type="entry name" value="PepSY_2"/>
    <property type="match status" value="1"/>
</dbReference>
<feature type="domain" description="PepSY" evidence="2">
    <location>
        <begin position="6"/>
        <end position="79"/>
    </location>
</feature>
<name>A0A841LV46_9HYPH</name>
<accession>A0A841LV46</accession>
<keyword evidence="4" id="KW-1185">Reference proteome</keyword>
<feature type="signal peptide" evidence="1">
    <location>
        <begin position="1"/>
        <end position="19"/>
    </location>
</feature>
<evidence type="ECO:0000256" key="1">
    <source>
        <dbReference type="SAM" id="SignalP"/>
    </source>
</evidence>
<protein>
    <submittedName>
        <fullName evidence="3">Putative membrane protein YkoI</fullName>
    </submittedName>
</protein>